<comment type="caution">
    <text evidence="1">The sequence shown here is derived from an EMBL/GenBank/DDBJ whole genome shotgun (WGS) entry which is preliminary data.</text>
</comment>
<organism evidence="1 2">
    <name type="scientific">Acetobacter pomorum</name>
    <dbReference type="NCBI Taxonomy" id="65959"/>
    <lineage>
        <taxon>Bacteria</taxon>
        <taxon>Pseudomonadati</taxon>
        <taxon>Pseudomonadota</taxon>
        <taxon>Alphaproteobacteria</taxon>
        <taxon>Acetobacterales</taxon>
        <taxon>Acetobacteraceae</taxon>
        <taxon>Acetobacter</taxon>
    </lineage>
</organism>
<proteinExistence type="predicted"/>
<sequence length="174" mass="19558">MSLIALKKIEKSRSILAKELEFLSQNDMNGSGGAWLHFYKRSKENLSFREALVTIVALLGNVSFSNSIPEEQSDIDAILPYSGDAFKDARFPLSNIHNPLSWFKMASAWETFASEWVDATEKCNGWNEEAKGRLLEKARTNTELYLAMVKIGCTCTYNILIVSCDPRHTESVGK</sequence>
<dbReference type="RefSeq" id="WP_099539953.1">
    <property type="nucleotide sequence ID" value="NZ_PEBQ01000001.1"/>
</dbReference>
<dbReference type="AlphaFoldDB" id="A0A2G4RG56"/>
<reference evidence="1 2" key="1">
    <citation type="submission" date="2017-10" db="EMBL/GenBank/DDBJ databases">
        <title>Genomic analysis of the genus Acetobacter.</title>
        <authorList>
            <person name="Kim K.H."/>
            <person name="Chun B.H."/>
            <person name="Son A.R."/>
            <person name="Jeon C.O."/>
        </authorList>
    </citation>
    <scope>NUCLEOTIDE SEQUENCE [LARGE SCALE GENOMIC DNA]</scope>
    <source>
        <strain evidence="1 2">LHT 2458</strain>
    </source>
</reference>
<keyword evidence="2" id="KW-1185">Reference proteome</keyword>
<dbReference type="OrthoDB" id="9951429at2"/>
<evidence type="ECO:0000313" key="1">
    <source>
        <dbReference type="EMBL" id="PHY95571.1"/>
    </source>
</evidence>
<gene>
    <name evidence="1" type="ORF">CSR02_00050</name>
</gene>
<dbReference type="EMBL" id="PEBQ01000001">
    <property type="protein sequence ID" value="PHY95571.1"/>
    <property type="molecule type" value="Genomic_DNA"/>
</dbReference>
<dbReference type="Proteomes" id="UP000228751">
    <property type="component" value="Unassembled WGS sequence"/>
</dbReference>
<protein>
    <submittedName>
        <fullName evidence="1">Uncharacterized protein</fullName>
    </submittedName>
</protein>
<accession>A0A2G4RG56</accession>
<evidence type="ECO:0000313" key="2">
    <source>
        <dbReference type="Proteomes" id="UP000228751"/>
    </source>
</evidence>
<name>A0A2G4RG56_9PROT</name>